<evidence type="ECO:0000256" key="1">
    <source>
        <dbReference type="ARBA" id="ARBA00023006"/>
    </source>
</evidence>
<feature type="compositionally biased region" description="Low complexity" evidence="2">
    <location>
        <begin position="85"/>
        <end position="98"/>
    </location>
</feature>
<dbReference type="Pfam" id="PF10033">
    <property type="entry name" value="ATG13"/>
    <property type="match status" value="1"/>
</dbReference>
<feature type="compositionally biased region" description="Polar residues" evidence="2">
    <location>
        <begin position="15"/>
        <end position="26"/>
    </location>
</feature>
<dbReference type="InterPro" id="IPR040182">
    <property type="entry name" value="ATG13"/>
</dbReference>
<dbReference type="Proteomes" id="UP001530400">
    <property type="component" value="Unassembled WGS sequence"/>
</dbReference>
<feature type="region of interest" description="Disordered" evidence="2">
    <location>
        <begin position="52"/>
        <end position="100"/>
    </location>
</feature>
<dbReference type="InterPro" id="IPR018731">
    <property type="entry name" value="Atg13_N"/>
</dbReference>
<protein>
    <recommendedName>
        <fullName evidence="3">Autophagy-related protein 13 N-terminal domain-containing protein</fullName>
    </recommendedName>
</protein>
<feature type="region of interest" description="Disordered" evidence="2">
    <location>
        <begin position="1"/>
        <end position="26"/>
    </location>
</feature>
<dbReference type="PANTHER" id="PTHR13430">
    <property type="match status" value="1"/>
</dbReference>
<organism evidence="4 5">
    <name type="scientific">Cyclotella atomus</name>
    <dbReference type="NCBI Taxonomy" id="382360"/>
    <lineage>
        <taxon>Eukaryota</taxon>
        <taxon>Sar</taxon>
        <taxon>Stramenopiles</taxon>
        <taxon>Ochrophyta</taxon>
        <taxon>Bacillariophyta</taxon>
        <taxon>Coscinodiscophyceae</taxon>
        <taxon>Thalassiosirophycidae</taxon>
        <taxon>Stephanodiscales</taxon>
        <taxon>Stephanodiscaceae</taxon>
        <taxon>Cyclotella</taxon>
    </lineage>
</organism>
<sequence>MQLTRAESMPIRRSATPQSSTSAGPRTQCDQIIYEAMVKACEIVVRGRCDERTLDPQGDQSRGILQRQHSDLPSTQRSNYGSSISQQQQNQNQAAASQRGTNNSRFNLEIAEVPSVRQILSTWRQALHLPLRLDIYHEHYEDAGLQQPQRELLERWCFDYTPENNGHVSLRTVCQRIVCALRSLHCLMRVLPANNGEDCNTGFGVARNVNVGGTTTISGSGSRVGYSIYTTEGGPCALPSPSFAQKDLPSIATGYGSFSMSVMYDATLQMRSEPIPILAVQRMQQPVGTQIIKDYHSPPLQPLQNGGQGEKRVMSGLSLAMMGEEENLEEHQLQQQQYHHEQVGHQIDTGFGEDSLLPWGSPATRAAFHLPPAYGEGVHSGYGYGYNGAQLVTTEPEPQHLGSGGENLSISPSPLISTPPQAMWGKPRTGEVPSSIIDAADTEEEGMAKPFTNPTSLQPSPSRSASQSASNYVMSSMGSSPANPLNLEKSTGPQRKRTSSSSSAMLPPVTSLDLLQKSPFSSKFAADTSGIERADSDGIAMPFILESYRDEMLTSSIPRMISADSRVRTSSIGGGSSSLLPSLGNLAISGGYHSTGPYASRLSEGQYTHNTTIDADEMPFAVDDDFPLIGSASSPFGAKSRSMWGSVKGEADGSTNVFSEVNSSLAVSSLHQRCAHEGKPRLKLFESAHSLNITSKNSDVDENTSNDYATIKEQLSDFRSFGASLMVGSTHDSCSE</sequence>
<evidence type="ECO:0000256" key="2">
    <source>
        <dbReference type="SAM" id="MobiDB-lite"/>
    </source>
</evidence>
<feature type="compositionally biased region" description="Polar residues" evidence="2">
    <location>
        <begin position="71"/>
        <end position="84"/>
    </location>
</feature>
<dbReference type="EMBL" id="JALLPJ020000426">
    <property type="protein sequence ID" value="KAL3792522.1"/>
    <property type="molecule type" value="Genomic_DNA"/>
</dbReference>
<accession>A0ABD3PWY9</accession>
<feature type="region of interest" description="Disordered" evidence="2">
    <location>
        <begin position="447"/>
        <end position="509"/>
    </location>
</feature>
<reference evidence="4 5" key="1">
    <citation type="submission" date="2024-10" db="EMBL/GenBank/DDBJ databases">
        <title>Updated reference genomes for cyclostephanoid diatoms.</title>
        <authorList>
            <person name="Roberts W.R."/>
            <person name="Alverson A.J."/>
        </authorList>
    </citation>
    <scope>NUCLEOTIDE SEQUENCE [LARGE SCALE GENOMIC DNA]</scope>
    <source>
        <strain evidence="4 5">AJA010-31</strain>
    </source>
</reference>
<feature type="compositionally biased region" description="Polar residues" evidence="2">
    <location>
        <begin position="471"/>
        <end position="504"/>
    </location>
</feature>
<evidence type="ECO:0000313" key="4">
    <source>
        <dbReference type="EMBL" id="KAL3792522.1"/>
    </source>
</evidence>
<dbReference type="PANTHER" id="PTHR13430:SF4">
    <property type="entry name" value="AUTOPHAGY-RELATED PROTEIN 13"/>
    <property type="match status" value="1"/>
</dbReference>
<dbReference type="AlphaFoldDB" id="A0ABD3PWY9"/>
<dbReference type="InterPro" id="IPR036570">
    <property type="entry name" value="HORMA_dom_sf"/>
</dbReference>
<feature type="region of interest" description="Disordered" evidence="2">
    <location>
        <begin position="394"/>
        <end position="433"/>
    </location>
</feature>
<feature type="compositionally biased region" description="Low complexity" evidence="2">
    <location>
        <begin position="456"/>
        <end position="470"/>
    </location>
</feature>
<comment type="caution">
    <text evidence="4">The sequence shown here is derived from an EMBL/GenBank/DDBJ whole genome shotgun (WGS) entry which is preliminary data.</text>
</comment>
<dbReference type="Gene3D" id="3.30.900.10">
    <property type="entry name" value="HORMA domain"/>
    <property type="match status" value="1"/>
</dbReference>
<proteinExistence type="predicted"/>
<evidence type="ECO:0000259" key="3">
    <source>
        <dbReference type="Pfam" id="PF10033"/>
    </source>
</evidence>
<keyword evidence="1" id="KW-0072">Autophagy</keyword>
<name>A0ABD3PWY9_9STRA</name>
<dbReference type="GO" id="GO:0006914">
    <property type="term" value="P:autophagy"/>
    <property type="evidence" value="ECO:0007669"/>
    <property type="project" value="UniProtKB-KW"/>
</dbReference>
<evidence type="ECO:0000313" key="5">
    <source>
        <dbReference type="Proteomes" id="UP001530400"/>
    </source>
</evidence>
<keyword evidence="5" id="KW-1185">Reference proteome</keyword>
<gene>
    <name evidence="4" type="ORF">ACHAWO_008393</name>
</gene>
<feature type="domain" description="Autophagy-related protein 13 N-terminal" evidence="3">
    <location>
        <begin position="146"/>
        <end position="264"/>
    </location>
</feature>
<feature type="compositionally biased region" description="Low complexity" evidence="2">
    <location>
        <begin position="408"/>
        <end position="420"/>
    </location>
</feature>